<dbReference type="Proteomes" id="UP001172083">
    <property type="component" value="Unassembled WGS sequence"/>
</dbReference>
<reference evidence="4" key="1">
    <citation type="submission" date="2023-06" db="EMBL/GenBank/DDBJ databases">
        <title>Genomic of Agaribacillus aureum.</title>
        <authorList>
            <person name="Wang G."/>
        </authorList>
    </citation>
    <scope>NUCLEOTIDE SEQUENCE</scope>
    <source>
        <strain evidence="4">BMA12</strain>
    </source>
</reference>
<dbReference type="EMBL" id="JAUJEB010000015">
    <property type="protein sequence ID" value="MDN5217350.1"/>
    <property type="molecule type" value="Genomic_DNA"/>
</dbReference>
<keyword evidence="1" id="KW-1133">Transmembrane helix</keyword>
<evidence type="ECO:0000313" key="4">
    <source>
        <dbReference type="EMBL" id="MDN5217350.1"/>
    </source>
</evidence>
<name>A0ABT8LHS3_9BACT</name>
<gene>
    <name evidence="4" type="ORF">QQ020_35075</name>
</gene>
<dbReference type="InterPro" id="IPR012373">
    <property type="entry name" value="Ferrdict_sens_TM"/>
</dbReference>
<feature type="domain" description="Protein FecR C-terminal" evidence="3">
    <location>
        <begin position="270"/>
        <end position="334"/>
    </location>
</feature>
<dbReference type="PANTHER" id="PTHR30273">
    <property type="entry name" value="PERIPLASMIC SIGNAL SENSOR AND SIGMA FACTOR ACTIVATOR FECR-RELATED"/>
    <property type="match status" value="1"/>
</dbReference>
<dbReference type="InterPro" id="IPR032508">
    <property type="entry name" value="FecR_C"/>
</dbReference>
<organism evidence="4 5">
    <name type="scientific">Agaribacillus aureus</name>
    <dbReference type="NCBI Taxonomy" id="3051825"/>
    <lineage>
        <taxon>Bacteria</taxon>
        <taxon>Pseudomonadati</taxon>
        <taxon>Bacteroidota</taxon>
        <taxon>Cytophagia</taxon>
        <taxon>Cytophagales</taxon>
        <taxon>Splendidivirgaceae</taxon>
        <taxon>Agaribacillus</taxon>
    </lineage>
</organism>
<keyword evidence="5" id="KW-1185">Reference proteome</keyword>
<dbReference type="PANTHER" id="PTHR30273:SF2">
    <property type="entry name" value="PROTEIN FECR"/>
    <property type="match status" value="1"/>
</dbReference>
<keyword evidence="1" id="KW-0472">Membrane</keyword>
<dbReference type="RefSeq" id="WP_346762686.1">
    <property type="nucleotide sequence ID" value="NZ_JAUJEB010000015.1"/>
</dbReference>
<dbReference type="PIRSF" id="PIRSF018266">
    <property type="entry name" value="FecR"/>
    <property type="match status" value="1"/>
</dbReference>
<dbReference type="InterPro" id="IPR006860">
    <property type="entry name" value="FecR"/>
</dbReference>
<protein>
    <submittedName>
        <fullName evidence="4">DUF4974 domain-containing protein</fullName>
    </submittedName>
</protein>
<feature type="transmembrane region" description="Helical" evidence="1">
    <location>
        <begin position="96"/>
        <end position="115"/>
    </location>
</feature>
<dbReference type="Gene3D" id="2.60.120.1440">
    <property type="match status" value="1"/>
</dbReference>
<accession>A0ABT8LHS3</accession>
<dbReference type="Pfam" id="PF16344">
    <property type="entry name" value="FecR_C"/>
    <property type="match status" value="1"/>
</dbReference>
<comment type="caution">
    <text evidence="4">The sequence shown here is derived from an EMBL/GenBank/DDBJ whole genome shotgun (WGS) entry which is preliminary data.</text>
</comment>
<evidence type="ECO:0000313" key="5">
    <source>
        <dbReference type="Proteomes" id="UP001172083"/>
    </source>
</evidence>
<evidence type="ECO:0000259" key="3">
    <source>
        <dbReference type="Pfam" id="PF16344"/>
    </source>
</evidence>
<proteinExistence type="predicted"/>
<evidence type="ECO:0000259" key="2">
    <source>
        <dbReference type="Pfam" id="PF04773"/>
    </source>
</evidence>
<evidence type="ECO:0000256" key="1">
    <source>
        <dbReference type="SAM" id="Phobius"/>
    </source>
</evidence>
<sequence>MNPKVPLSQLYQKFLAGTATREEFSAYLSQVKDPATADKILELIAREWDGQFRKKNIKRLSASEIDKAYEHIVSHPRRSSPLPFITTPKKKRVRPYLVAASVVLVMIAALSIYWFNGDHVGEPAAVSSLEKRTIPGQQATITLSDGSMVMLNAASKLVYPAQFKGRTREVTLEGEGFFEVIPAAKQPFVVRSGNLITTASGTAFNVKAYPEDGMAEVAVQKGQVSVARINDRTSKPTIVTANMLYRINNKVANLKPVTFTDQVAWRDRTLLFKVTPFSEVAKTLSRWYGTKIILDNEAIGNCKITGQFRYESLENVLKMLEHAVNITYEITEGGVRVNGEGCVGE</sequence>
<feature type="domain" description="FecR protein" evidence="2">
    <location>
        <begin position="132"/>
        <end position="224"/>
    </location>
</feature>
<keyword evidence="1" id="KW-0812">Transmembrane</keyword>
<dbReference type="Pfam" id="PF04773">
    <property type="entry name" value="FecR"/>
    <property type="match status" value="1"/>
</dbReference>
<dbReference type="Gene3D" id="3.55.50.30">
    <property type="match status" value="1"/>
</dbReference>